<organism evidence="7 8">
    <name type="scientific">Ostreococcus lucimarinus (strain CCE9901)</name>
    <dbReference type="NCBI Taxonomy" id="436017"/>
    <lineage>
        <taxon>Eukaryota</taxon>
        <taxon>Viridiplantae</taxon>
        <taxon>Chlorophyta</taxon>
        <taxon>Mamiellophyceae</taxon>
        <taxon>Mamiellales</taxon>
        <taxon>Bathycoccaceae</taxon>
        <taxon>Ostreococcus</taxon>
    </lineage>
</organism>
<dbReference type="Gene3D" id="3.20.20.80">
    <property type="entry name" value="Glycosidases"/>
    <property type="match status" value="1"/>
</dbReference>
<dbReference type="Gramene" id="ABO94590">
    <property type="protein sequence ID" value="ABO94590"/>
    <property type="gene ID" value="OSTLU_2142"/>
</dbReference>
<evidence type="ECO:0000313" key="8">
    <source>
        <dbReference type="Proteomes" id="UP000001568"/>
    </source>
</evidence>
<feature type="active site" description="Proton donor" evidence="4">
    <location>
        <position position="179"/>
    </location>
</feature>
<dbReference type="EMBL" id="CP000582">
    <property type="protein sequence ID" value="ABO94590.1"/>
    <property type="molecule type" value="Genomic_DNA"/>
</dbReference>
<feature type="binding site" evidence="5">
    <location>
        <position position="80"/>
    </location>
    <ligand>
        <name>substrate</name>
    </ligand>
</feature>
<dbReference type="HOGENOM" id="CLU_016754_5_1_1"/>
<keyword evidence="8" id="KW-1185">Reference proteome</keyword>
<feature type="binding site" evidence="5">
    <location>
        <position position="297"/>
    </location>
    <ligand>
        <name>substrate</name>
    </ligand>
</feature>
<dbReference type="Proteomes" id="UP000001568">
    <property type="component" value="Chromosome 2"/>
</dbReference>
<dbReference type="STRING" id="436017.A4RTL2"/>
<proteinExistence type="inferred from homology"/>
<gene>
    <name evidence="7" type="ORF">OSTLU_2142</name>
</gene>
<dbReference type="PANTHER" id="PTHR31352:SF31">
    <property type="entry name" value="BETA-AMYLASE 1, CHLOROPLASTIC"/>
    <property type="match status" value="1"/>
</dbReference>
<dbReference type="SUPFAM" id="SSF51445">
    <property type="entry name" value="(Trans)glycosidases"/>
    <property type="match status" value="1"/>
</dbReference>
<dbReference type="RefSeq" id="XP_001416297.1">
    <property type="nucleotide sequence ID" value="XM_001416260.1"/>
</dbReference>
<sequence length="456" mass="50270">VRVMLPLDCVARTTTRTTRETLAKALRSVADAGADGVMVDCWWGACEGERPRAYEWRGYLALCEMCRDAGLSVDVVLSFHACGDSVGDEGCEIGLPEWARGEPARENMYADRRGNVTEEYLSLWGDETRDARRGDRSPLECYRDFMAAFRAAFATFLTGSADAPPVISQVIIGLGPCGELRYPSYRAGDGWHFPGVGEFQAFDERARMSLAYEAAACGKPEWGRHPPVNGPSYNCDPEGNVFFAADGTGDWNTPYGKFFLSWYSRELVAHGERVLEHAVREFDGVDASLGIKCAGVHWWHGHPSRAAECTAGYYNATPSPPADGNGDVDMVLGCEPRGYSQIIDLCARFGVELTFTCVEMRDVEHSPEHMCSPEGLLAQVLREAAEAGVTVNGENALARFDVDAFAQIVRTDDTMMTSSSSPDTACVLGSFTYLRMCDELFEPQNFDRFARFVRDM</sequence>
<dbReference type="InterPro" id="IPR017853">
    <property type="entry name" value="GH"/>
</dbReference>
<feature type="binding site" evidence="5">
    <location>
        <begin position="395"/>
        <end position="396"/>
    </location>
    <ligand>
        <name>substrate</name>
    </ligand>
</feature>
<dbReference type="GO" id="GO:0000272">
    <property type="term" value="P:polysaccharide catabolic process"/>
    <property type="evidence" value="ECO:0007669"/>
    <property type="project" value="UniProtKB-KW"/>
</dbReference>
<dbReference type="AlphaFoldDB" id="A4RTL2"/>
<keyword evidence="6" id="KW-0326">Glycosidase</keyword>
<dbReference type="GO" id="GO:0016161">
    <property type="term" value="F:beta-amylase activity"/>
    <property type="evidence" value="ECO:0007669"/>
    <property type="project" value="UniProtKB-EC"/>
</dbReference>
<feature type="binding site" evidence="5">
    <location>
        <position position="356"/>
    </location>
    <ligand>
        <name>substrate</name>
    </ligand>
</feature>
<dbReference type="OMA" id="ARENMYA"/>
<dbReference type="OrthoDB" id="1660156at2759"/>
<dbReference type="Pfam" id="PF01373">
    <property type="entry name" value="Glyco_hydro_14"/>
    <property type="match status" value="1"/>
</dbReference>
<keyword evidence="2 6" id="KW-0119">Carbohydrate metabolism</keyword>
<evidence type="ECO:0000256" key="3">
    <source>
        <dbReference type="ARBA" id="ARBA00023326"/>
    </source>
</evidence>
<dbReference type="InterPro" id="IPR001554">
    <property type="entry name" value="Glyco_hydro_14"/>
</dbReference>
<protein>
    <recommendedName>
        <fullName evidence="6">Beta-amylase</fullName>
        <ecNumber evidence="6">3.2.1.2</ecNumber>
    </recommendedName>
</protein>
<feature type="binding site" evidence="5">
    <location>
        <position position="435"/>
    </location>
    <ligand>
        <name>substrate</name>
    </ligand>
</feature>
<evidence type="ECO:0000256" key="2">
    <source>
        <dbReference type="ARBA" id="ARBA00023277"/>
    </source>
</evidence>
<dbReference type="KEGG" id="olu:OSTLU_2142"/>
<feature type="non-terminal residue" evidence="7">
    <location>
        <position position="456"/>
    </location>
</feature>
<evidence type="ECO:0000256" key="4">
    <source>
        <dbReference type="PIRSR" id="PIRSR601554-1"/>
    </source>
</evidence>
<dbReference type="GeneID" id="5000404"/>
<evidence type="ECO:0000313" key="7">
    <source>
        <dbReference type="EMBL" id="ABO94590.1"/>
    </source>
</evidence>
<evidence type="ECO:0000256" key="5">
    <source>
        <dbReference type="PIRSR" id="PIRSR601554-2"/>
    </source>
</evidence>
<comment type="similarity">
    <text evidence="1 6">Belongs to the glycosyl hydrolase 14 family.</text>
</comment>
<dbReference type="eggNOG" id="ENOG502QTBX">
    <property type="taxonomic scope" value="Eukaryota"/>
</dbReference>
<accession>A4RTL2</accession>
<feature type="binding site" evidence="5">
    <location>
        <position position="292"/>
    </location>
    <ligand>
        <name>substrate</name>
    </ligand>
</feature>
<keyword evidence="3 6" id="KW-0624">Polysaccharide degradation</keyword>
<evidence type="ECO:0000256" key="1">
    <source>
        <dbReference type="ARBA" id="ARBA00005652"/>
    </source>
</evidence>
<keyword evidence="6" id="KW-0378">Hydrolase</keyword>
<feature type="binding site" evidence="5">
    <location>
        <position position="88"/>
    </location>
    <ligand>
        <name>substrate</name>
    </ligand>
</feature>
<name>A4RTL2_OSTLU</name>
<dbReference type="PRINTS" id="PR00750">
    <property type="entry name" value="BETAAMYLASE"/>
</dbReference>
<dbReference type="CAZy" id="GH14">
    <property type="family name" value="Glycoside Hydrolase Family 14"/>
</dbReference>
<comment type="catalytic activity">
    <reaction evidence="6">
        <text>Hydrolysis of (1-&gt;4)-alpha-D-glucosidic linkages in polysaccharides so as to remove successive maltose units from the non-reducing ends of the chains.</text>
        <dbReference type="EC" id="3.2.1.2"/>
    </reaction>
</comment>
<dbReference type="EC" id="3.2.1.2" evidence="6"/>
<feature type="binding site" evidence="5">
    <location>
        <position position="40"/>
    </location>
    <ligand>
        <name>substrate</name>
    </ligand>
</feature>
<reference evidence="7 8" key="1">
    <citation type="journal article" date="2007" name="Proc. Natl. Acad. Sci. U.S.A.">
        <title>The tiny eukaryote Ostreococcus provides genomic insights into the paradox of plankton speciation.</title>
        <authorList>
            <person name="Palenik B."/>
            <person name="Grimwood J."/>
            <person name="Aerts A."/>
            <person name="Rouze P."/>
            <person name="Salamov A."/>
            <person name="Putnam N."/>
            <person name="Dupont C."/>
            <person name="Jorgensen R."/>
            <person name="Derelle E."/>
            <person name="Rombauts S."/>
            <person name="Zhou K."/>
            <person name="Otillar R."/>
            <person name="Merchant S.S."/>
            <person name="Podell S."/>
            <person name="Gaasterland T."/>
            <person name="Napoli C."/>
            <person name="Gendler K."/>
            <person name="Manuell A."/>
            <person name="Tai V."/>
            <person name="Vallon O."/>
            <person name="Piganeau G."/>
            <person name="Jancek S."/>
            <person name="Heijde M."/>
            <person name="Jabbari K."/>
            <person name="Bowler C."/>
            <person name="Lohr M."/>
            <person name="Robbens S."/>
            <person name="Werner G."/>
            <person name="Dubchak I."/>
            <person name="Pazour G.J."/>
            <person name="Ren Q."/>
            <person name="Paulsen I."/>
            <person name="Delwiche C."/>
            <person name="Schmutz J."/>
            <person name="Rokhsar D."/>
            <person name="Van de Peer Y."/>
            <person name="Moreau H."/>
            <person name="Grigoriev I.V."/>
        </authorList>
    </citation>
    <scope>NUCLEOTIDE SEQUENCE [LARGE SCALE GENOMIC DNA]</scope>
    <source>
        <strain evidence="7 8">CCE9901</strain>
    </source>
</reference>
<dbReference type="PANTHER" id="PTHR31352">
    <property type="entry name" value="BETA-AMYLASE 1, CHLOROPLASTIC"/>
    <property type="match status" value="1"/>
</dbReference>
<feature type="non-terminal residue" evidence="7">
    <location>
        <position position="1"/>
    </location>
</feature>
<feature type="active site" description="Proton acceptor" evidence="4">
    <location>
        <position position="394"/>
    </location>
</feature>
<evidence type="ECO:0000256" key="6">
    <source>
        <dbReference type="RuleBase" id="RU000509"/>
    </source>
</evidence>